<dbReference type="InterPro" id="IPR029016">
    <property type="entry name" value="GAF-like_dom_sf"/>
</dbReference>
<dbReference type="EMBL" id="UOEZ01000080">
    <property type="protein sequence ID" value="VAW38894.1"/>
    <property type="molecule type" value="Genomic_DNA"/>
</dbReference>
<dbReference type="PANTHER" id="PTHR34824:SF1">
    <property type="entry name" value="HEAT-INDUCIBLE TRANSCRIPTION REPRESSOR HRCA"/>
    <property type="match status" value="1"/>
</dbReference>
<keyword evidence="3" id="KW-0346">Stress response</keyword>
<evidence type="ECO:0000256" key="1">
    <source>
        <dbReference type="ARBA" id="ARBA00022491"/>
    </source>
</evidence>
<keyword evidence="2" id="KW-0805">Transcription regulation</keyword>
<keyword evidence="4" id="KW-0804">Transcription</keyword>
<dbReference type="GO" id="GO:0045892">
    <property type="term" value="P:negative regulation of DNA-templated transcription"/>
    <property type="evidence" value="ECO:0007669"/>
    <property type="project" value="TreeGrafter"/>
</dbReference>
<dbReference type="Pfam" id="PF01628">
    <property type="entry name" value="HrcA"/>
    <property type="match status" value="1"/>
</dbReference>
<dbReference type="InterPro" id="IPR036390">
    <property type="entry name" value="WH_DNA-bd_sf"/>
</dbReference>
<dbReference type="InterPro" id="IPR036388">
    <property type="entry name" value="WH-like_DNA-bd_sf"/>
</dbReference>
<dbReference type="SUPFAM" id="SSF46785">
    <property type="entry name" value="Winged helix' DNA-binding domain"/>
    <property type="match status" value="1"/>
</dbReference>
<dbReference type="Gene3D" id="3.30.450.40">
    <property type="match status" value="1"/>
</dbReference>
<dbReference type="InterPro" id="IPR002571">
    <property type="entry name" value="HrcA"/>
</dbReference>
<dbReference type="SUPFAM" id="SSF55781">
    <property type="entry name" value="GAF domain-like"/>
    <property type="match status" value="1"/>
</dbReference>
<dbReference type="NCBIfam" id="TIGR00331">
    <property type="entry name" value="hrcA"/>
    <property type="match status" value="1"/>
</dbReference>
<name>A0A3B0W5I0_9ZZZZ</name>
<evidence type="ECO:0000256" key="3">
    <source>
        <dbReference type="ARBA" id="ARBA00023016"/>
    </source>
</evidence>
<dbReference type="PIRSF" id="PIRSF005485">
    <property type="entry name" value="HrcA"/>
    <property type="match status" value="1"/>
</dbReference>
<dbReference type="InterPro" id="IPR021153">
    <property type="entry name" value="HrcA_C"/>
</dbReference>
<dbReference type="GO" id="GO:0003677">
    <property type="term" value="F:DNA binding"/>
    <property type="evidence" value="ECO:0007669"/>
    <property type="project" value="InterPro"/>
</dbReference>
<evidence type="ECO:0000259" key="5">
    <source>
        <dbReference type="Pfam" id="PF01628"/>
    </source>
</evidence>
<reference evidence="6" key="1">
    <citation type="submission" date="2018-06" db="EMBL/GenBank/DDBJ databases">
        <authorList>
            <person name="Zhirakovskaya E."/>
        </authorList>
    </citation>
    <scope>NUCLEOTIDE SEQUENCE</scope>
</reference>
<dbReference type="Gene3D" id="1.10.10.10">
    <property type="entry name" value="Winged helix-like DNA-binding domain superfamily/Winged helix DNA-binding domain"/>
    <property type="match status" value="1"/>
</dbReference>
<gene>
    <name evidence="6" type="ORF">MNBD_DELTA02-131</name>
</gene>
<organism evidence="6">
    <name type="scientific">hydrothermal vent metagenome</name>
    <dbReference type="NCBI Taxonomy" id="652676"/>
    <lineage>
        <taxon>unclassified sequences</taxon>
        <taxon>metagenomes</taxon>
        <taxon>ecological metagenomes</taxon>
    </lineage>
</organism>
<keyword evidence="1" id="KW-0678">Repressor</keyword>
<evidence type="ECO:0000256" key="4">
    <source>
        <dbReference type="ARBA" id="ARBA00023163"/>
    </source>
</evidence>
<proteinExistence type="inferred from homology"/>
<feature type="domain" description="Heat-inducible transcription repressor HrcA C-terminal" evidence="5">
    <location>
        <begin position="120"/>
        <end position="353"/>
    </location>
</feature>
<accession>A0A3B0W5I0</accession>
<evidence type="ECO:0000256" key="2">
    <source>
        <dbReference type="ARBA" id="ARBA00023015"/>
    </source>
</evidence>
<protein>
    <submittedName>
        <fullName evidence="6">Heat-inducible transcription repressor HrcA</fullName>
    </submittedName>
</protein>
<dbReference type="HAMAP" id="MF_00081">
    <property type="entry name" value="HrcA"/>
    <property type="match status" value="1"/>
</dbReference>
<dbReference type="PANTHER" id="PTHR34824">
    <property type="entry name" value="HEAT-INDUCIBLE TRANSCRIPTION REPRESSOR HRCA"/>
    <property type="match status" value="1"/>
</dbReference>
<dbReference type="AlphaFoldDB" id="A0A3B0W5I0"/>
<sequence>MRNAEDIKKAGPGLSRRAERILAIVVREHIRSVRPVSSAAVARSREVGLGTASIRAVLSELEKAGYLVKDHSSSGRVPTDKSFRLYVDTLRDLNEPKPSEVARLTLRERGPLPIKAITLRTARALSSLTSCTSLLLMPGVKNFTIKDIKLVAINDSRVLVIIVPNSGPVHTSTVGLEAPISGLNLEHASNYLCSIGRGLTLRRLRARLKAELNSTGDGRDSNGQSRAIRAGSVAPQALKLGSVAARELERKIEKDIFLEGTALIFEQPEFKEDAARIKHVFAALEEKSLIIKILEASINDIKDNDINIHMGSEGATRIFDGLSFVTAPYGSNGNKTGMVGIVGPVRMDYPKIIPLVNCAARQLGRAAELRDISI</sequence>
<evidence type="ECO:0000313" key="6">
    <source>
        <dbReference type="EMBL" id="VAW38894.1"/>
    </source>
</evidence>